<evidence type="ECO:0000313" key="2">
    <source>
        <dbReference type="Proteomes" id="UP000183952"/>
    </source>
</evidence>
<dbReference type="OrthoDB" id="2085817at2"/>
<evidence type="ECO:0000313" key="1">
    <source>
        <dbReference type="EMBL" id="SHK29969.1"/>
    </source>
</evidence>
<dbReference type="Proteomes" id="UP000183952">
    <property type="component" value="Unassembled WGS sequence"/>
</dbReference>
<dbReference type="STRING" id="1121331.SAMN02745248_02250"/>
<reference evidence="1 2" key="1">
    <citation type="submission" date="2016-11" db="EMBL/GenBank/DDBJ databases">
        <authorList>
            <person name="Jaros S."/>
            <person name="Januszkiewicz K."/>
            <person name="Wedrychowicz H."/>
        </authorList>
    </citation>
    <scope>NUCLEOTIDE SEQUENCE [LARGE SCALE GENOMIC DNA]</scope>
    <source>
        <strain evidence="1 2">DSM 3090</strain>
    </source>
</reference>
<protein>
    <recommendedName>
        <fullName evidence="3">ApeA N-terminal domain-containing protein</fullName>
    </recommendedName>
</protein>
<proteinExistence type="predicted"/>
<dbReference type="AlphaFoldDB" id="A0A1M6RBX3"/>
<dbReference type="EMBL" id="FRAD01000021">
    <property type="protein sequence ID" value="SHK29969.1"/>
    <property type="molecule type" value="Genomic_DNA"/>
</dbReference>
<evidence type="ECO:0008006" key="3">
    <source>
        <dbReference type="Google" id="ProtNLM"/>
    </source>
</evidence>
<gene>
    <name evidence="1" type="ORF">SAMN02745248_02250</name>
</gene>
<name>A0A1M6RBX3_9CLOT</name>
<keyword evidence="2" id="KW-1185">Reference proteome</keyword>
<dbReference type="RefSeq" id="WP_084672242.1">
    <property type="nucleotide sequence ID" value="NZ_FRAD01000021.1"/>
</dbReference>
<sequence>MEELNIYSGKLKYKDICFDFVYDKQELRLIPPADKRSEVRRWQLMELSGGALLTMDSPYLEGSINETGQNIIFIMRQGASIGNYNYVLFVKVVAVILFTTEKKMINRIDFTGPEINAIHSVGQAFSVIYDEEQSQKGIVSIQTTEYEKTITDKSTFNVNDKAVSVHFSIGRRVSIGIQDAPLKLTSIMIFEFESTDDYDFILRLYRIAKLFVQYLCYRQNVVIDAVELSELMDDENYNICAKMQILDDYSQCEENTIKDGRYIRQCYIDGFEGKILSDIASNTIYMRHLPETYEASRHSDAANFVMITAAFEWEFRRIFPEGVKKKDAKLKAEAQASQVLQEIIDRSSGELKSIYKYMQKSIGLSSLNNKITFVGKKLIGIIDIFGKHLYHLNGEELDYYKMGERLSQQRNNFAHENLDKEFVGLALLDLVFLENILYAMQLKYYGLEDVKIKNGINELFDKNIMVKE</sequence>
<accession>A0A1M6RBX3</accession>
<organism evidence="1 2">
    <name type="scientific">Hathewaya proteolytica DSM 3090</name>
    <dbReference type="NCBI Taxonomy" id="1121331"/>
    <lineage>
        <taxon>Bacteria</taxon>
        <taxon>Bacillati</taxon>
        <taxon>Bacillota</taxon>
        <taxon>Clostridia</taxon>
        <taxon>Eubacteriales</taxon>
        <taxon>Clostridiaceae</taxon>
        <taxon>Hathewaya</taxon>
    </lineage>
</organism>